<accession>A0A423LGC5</accession>
<feature type="compositionally biased region" description="Basic and acidic residues" evidence="1">
    <location>
        <begin position="33"/>
        <end position="45"/>
    </location>
</feature>
<comment type="caution">
    <text evidence="2">The sequence shown here is derived from an EMBL/GenBank/DDBJ whole genome shotgun (WGS) entry which is preliminary data.</text>
</comment>
<feature type="region of interest" description="Disordered" evidence="1">
    <location>
        <begin position="1"/>
        <end position="59"/>
    </location>
</feature>
<dbReference type="RefSeq" id="WP_123533102.1">
    <property type="nucleotide sequence ID" value="NZ_MOBU01000010.1"/>
</dbReference>
<proteinExistence type="predicted"/>
<name>A0A423LGC5_PSEFL</name>
<protein>
    <submittedName>
        <fullName evidence="2">Uncharacterized protein</fullName>
    </submittedName>
</protein>
<evidence type="ECO:0000313" key="3">
    <source>
        <dbReference type="Proteomes" id="UP000285757"/>
    </source>
</evidence>
<evidence type="ECO:0000313" key="2">
    <source>
        <dbReference type="EMBL" id="RON67370.1"/>
    </source>
</evidence>
<feature type="compositionally biased region" description="Polar residues" evidence="1">
    <location>
        <begin position="1"/>
        <end position="15"/>
    </location>
</feature>
<dbReference type="AlphaFoldDB" id="A0A423LGC5"/>
<dbReference type="EMBL" id="MOBU01000010">
    <property type="protein sequence ID" value="RON67370.1"/>
    <property type="molecule type" value="Genomic_DNA"/>
</dbReference>
<feature type="compositionally biased region" description="Gly residues" evidence="1">
    <location>
        <begin position="46"/>
        <end position="59"/>
    </location>
</feature>
<gene>
    <name evidence="2" type="ORF">BK671_15500</name>
</gene>
<organism evidence="2 3">
    <name type="scientific">Pseudomonas fluorescens</name>
    <dbReference type="NCBI Taxonomy" id="294"/>
    <lineage>
        <taxon>Bacteria</taxon>
        <taxon>Pseudomonadati</taxon>
        <taxon>Pseudomonadota</taxon>
        <taxon>Gammaproteobacteria</taxon>
        <taxon>Pseudomonadales</taxon>
        <taxon>Pseudomonadaceae</taxon>
        <taxon>Pseudomonas</taxon>
    </lineage>
</organism>
<dbReference type="Proteomes" id="UP000285757">
    <property type="component" value="Unassembled WGS sequence"/>
</dbReference>
<evidence type="ECO:0000256" key="1">
    <source>
        <dbReference type="SAM" id="MobiDB-lite"/>
    </source>
</evidence>
<sequence>MTQQNETLNTETSSPDDAIVPRADTANPNRQKRSVDDESTVDRKSGSGGLDSLGGGRLL</sequence>
<reference evidence="2 3" key="1">
    <citation type="submission" date="2016-10" db="EMBL/GenBank/DDBJ databases">
        <title>Comparative genome analysis of multiple Pseudomonas spp. focuses on biocontrol and plant growth promoting traits.</title>
        <authorList>
            <person name="Tao X.-Y."/>
            <person name="Taylor C.G."/>
        </authorList>
    </citation>
    <scope>NUCLEOTIDE SEQUENCE [LARGE SCALE GENOMIC DNA]</scope>
    <source>
        <strain evidence="2 3">24D3</strain>
    </source>
</reference>